<dbReference type="Pfam" id="PF07106">
    <property type="entry name" value="WHD_TBPIP"/>
    <property type="match status" value="1"/>
</dbReference>
<dbReference type="GeneID" id="5981623"/>
<dbReference type="OMA" id="QKYHREW"/>
<dbReference type="Proteomes" id="UP000001055">
    <property type="component" value="Unassembled WGS sequence"/>
</dbReference>
<proteinExistence type="inferred from homology"/>
<dbReference type="PANTHER" id="PTHR15938:SF0">
    <property type="entry name" value="HOMOLOGOUS-PAIRING PROTEIN 2 HOMOLOG"/>
    <property type="match status" value="1"/>
</dbReference>
<dbReference type="GO" id="GO:0010774">
    <property type="term" value="P:meiotic strand invasion involved in reciprocal meiotic recombination"/>
    <property type="evidence" value="ECO:0000318"/>
    <property type="project" value="GO_Central"/>
</dbReference>
<accession>Q0U102</accession>
<name>Q0U102_PHANO</name>
<sequence>MAPRKKTEEKASANEAADMVLHYLRKQNRPYSAIDVSANLHNKVTKAAAAKVLKDLHEQKQIEGRPAGTFPPTHPSSPPHSTNPHTQGPPSDSCTPEQLSALDTLTTDLRNKTVHLTSTAKTLRSSLSSLNSSLSTVDLVSSVHALEAEKAEILARLQSLKEGRAKKVTKEQREEVEREWKRACAVAKRRERVCGEVWGYIEDQVPDKEARGELREGLGLDE</sequence>
<dbReference type="FunCoup" id="Q0U102">
    <property type="interactions" value="207"/>
</dbReference>
<organism evidence="8 9">
    <name type="scientific">Phaeosphaeria nodorum (strain SN15 / ATCC MYA-4574 / FGSC 10173)</name>
    <name type="common">Glume blotch fungus</name>
    <name type="synonym">Parastagonospora nodorum</name>
    <dbReference type="NCBI Taxonomy" id="321614"/>
    <lineage>
        <taxon>Eukaryota</taxon>
        <taxon>Fungi</taxon>
        <taxon>Dikarya</taxon>
        <taxon>Ascomycota</taxon>
        <taxon>Pezizomycotina</taxon>
        <taxon>Dothideomycetes</taxon>
        <taxon>Pleosporomycetidae</taxon>
        <taxon>Pleosporales</taxon>
        <taxon>Pleosporineae</taxon>
        <taxon>Phaeosphaeriaceae</taxon>
        <taxon>Parastagonospora</taxon>
    </lineage>
</organism>
<keyword evidence="4" id="KW-0539">Nucleus</keyword>
<evidence type="ECO:0000313" key="9">
    <source>
        <dbReference type="Proteomes" id="UP000001055"/>
    </source>
</evidence>
<dbReference type="InterPro" id="IPR036388">
    <property type="entry name" value="WH-like_DNA-bd_sf"/>
</dbReference>
<dbReference type="HOGENOM" id="CLU_063266_3_1_1"/>
<evidence type="ECO:0000256" key="2">
    <source>
        <dbReference type="ARBA" id="ARBA00007922"/>
    </source>
</evidence>
<feature type="compositionally biased region" description="Polar residues" evidence="6">
    <location>
        <begin position="88"/>
        <end position="98"/>
    </location>
</feature>
<comment type="similarity">
    <text evidence="2">Belongs to the HOP2 family.</text>
</comment>
<keyword evidence="5" id="KW-0469">Meiosis</keyword>
<evidence type="ECO:0000256" key="6">
    <source>
        <dbReference type="SAM" id="MobiDB-lite"/>
    </source>
</evidence>
<dbReference type="GO" id="GO:0003690">
    <property type="term" value="F:double-stranded DNA binding"/>
    <property type="evidence" value="ECO:0000318"/>
    <property type="project" value="GO_Central"/>
</dbReference>
<dbReference type="RefSeq" id="XP_001804698.1">
    <property type="nucleotide sequence ID" value="XM_001804646.1"/>
</dbReference>
<evidence type="ECO:0000256" key="4">
    <source>
        <dbReference type="ARBA" id="ARBA00023242"/>
    </source>
</evidence>
<dbReference type="AlphaFoldDB" id="Q0U102"/>
<dbReference type="eggNOG" id="KOG4603">
    <property type="taxonomic scope" value="Eukaryota"/>
</dbReference>
<evidence type="ECO:0000256" key="5">
    <source>
        <dbReference type="ARBA" id="ARBA00023254"/>
    </source>
</evidence>
<dbReference type="GO" id="GO:0007129">
    <property type="term" value="P:homologous chromosome pairing at meiosis"/>
    <property type="evidence" value="ECO:0000318"/>
    <property type="project" value="GO_Central"/>
</dbReference>
<reference evidence="9" key="1">
    <citation type="journal article" date="2007" name="Plant Cell">
        <title>Dothideomycete-plant interactions illuminated by genome sequencing and EST analysis of the wheat pathogen Stagonospora nodorum.</title>
        <authorList>
            <person name="Hane J.K."/>
            <person name="Lowe R.G."/>
            <person name="Solomon P.S."/>
            <person name="Tan K.C."/>
            <person name="Schoch C.L."/>
            <person name="Spatafora J.W."/>
            <person name="Crous P.W."/>
            <person name="Kodira C."/>
            <person name="Birren B.W."/>
            <person name="Galagan J.E."/>
            <person name="Torriani S.F."/>
            <person name="McDonald B.A."/>
            <person name="Oliver R.P."/>
        </authorList>
    </citation>
    <scope>NUCLEOTIDE SEQUENCE [LARGE SCALE GENOMIC DNA]</scope>
    <source>
        <strain evidence="9">SN15 / ATCC MYA-4574 / FGSC 10173</strain>
    </source>
</reference>
<comment type="subcellular location">
    <subcellularLocation>
        <location evidence="1">Nucleus</location>
    </subcellularLocation>
</comment>
<dbReference type="GO" id="GO:0000709">
    <property type="term" value="P:meiotic joint molecule formation"/>
    <property type="evidence" value="ECO:0000318"/>
    <property type="project" value="GO_Central"/>
</dbReference>
<evidence type="ECO:0000313" key="8">
    <source>
        <dbReference type="EMBL" id="EAT78054.1"/>
    </source>
</evidence>
<dbReference type="InParanoid" id="Q0U102"/>
<protein>
    <recommendedName>
        <fullName evidence="7">Homologous-pairing protein 2 winged helix domain-containing protein</fullName>
    </recommendedName>
</protein>
<dbReference type="Gene3D" id="1.10.10.10">
    <property type="entry name" value="Winged helix-like DNA-binding domain superfamily/Winged helix DNA-binding domain"/>
    <property type="match status" value="1"/>
</dbReference>
<feature type="domain" description="Homologous-pairing protein 2 winged helix" evidence="7">
    <location>
        <begin position="15"/>
        <end position="65"/>
    </location>
</feature>
<keyword evidence="3" id="KW-0233">DNA recombination</keyword>
<dbReference type="VEuPathDB" id="FungiDB:JI435_145140"/>
<evidence type="ECO:0000256" key="1">
    <source>
        <dbReference type="ARBA" id="ARBA00004123"/>
    </source>
</evidence>
<dbReference type="PANTHER" id="PTHR15938">
    <property type="entry name" value="TBP-1 INTERACTING PROTEIN"/>
    <property type="match status" value="1"/>
</dbReference>
<dbReference type="STRING" id="321614.Q0U102"/>
<dbReference type="InterPro" id="IPR010776">
    <property type="entry name" value="Hop2_WH_dom"/>
</dbReference>
<evidence type="ECO:0000256" key="3">
    <source>
        <dbReference type="ARBA" id="ARBA00023172"/>
    </source>
</evidence>
<dbReference type="EMBL" id="CH445356">
    <property type="protein sequence ID" value="EAT78054.1"/>
    <property type="molecule type" value="Genomic_DNA"/>
</dbReference>
<gene>
    <name evidence="8" type="ORF">SNOG_14514</name>
</gene>
<evidence type="ECO:0000259" key="7">
    <source>
        <dbReference type="Pfam" id="PF07106"/>
    </source>
</evidence>
<feature type="region of interest" description="Disordered" evidence="6">
    <location>
        <begin position="55"/>
        <end position="98"/>
    </location>
</feature>
<dbReference type="GO" id="GO:0120230">
    <property type="term" value="F:recombinase activator activity"/>
    <property type="evidence" value="ECO:0000318"/>
    <property type="project" value="GO_Central"/>
</dbReference>
<dbReference type="KEGG" id="pno:SNOG_14514"/>
<dbReference type="GO" id="GO:0000794">
    <property type="term" value="C:condensed nuclear chromosome"/>
    <property type="evidence" value="ECO:0000318"/>
    <property type="project" value="GO_Central"/>
</dbReference>
<dbReference type="GO" id="GO:0120231">
    <property type="term" value="C:DNA recombinase auxiliary factor complex"/>
    <property type="evidence" value="ECO:0000318"/>
    <property type="project" value="GO_Central"/>
</dbReference>